<reference evidence="3" key="1">
    <citation type="submission" date="2021-01" db="EMBL/GenBank/DDBJ databases">
        <authorList>
            <person name="Corre E."/>
            <person name="Pelletier E."/>
            <person name="Niang G."/>
            <person name="Scheremetjew M."/>
            <person name="Finn R."/>
            <person name="Kale V."/>
            <person name="Holt S."/>
            <person name="Cochrane G."/>
            <person name="Meng A."/>
            <person name="Brown T."/>
            <person name="Cohen L."/>
        </authorList>
    </citation>
    <scope>NUCLEOTIDE SEQUENCE</scope>
    <source>
        <strain evidence="3">CCMP1510</strain>
    </source>
</reference>
<dbReference type="SUPFAM" id="SSF81901">
    <property type="entry name" value="HCP-like"/>
    <property type="match status" value="2"/>
</dbReference>
<gene>
    <name evidence="3" type="ORF">ALAG00032_LOCUS8681</name>
</gene>
<organism evidence="3">
    <name type="scientific">Aureoumbra lagunensis</name>
    <dbReference type="NCBI Taxonomy" id="44058"/>
    <lineage>
        <taxon>Eukaryota</taxon>
        <taxon>Sar</taxon>
        <taxon>Stramenopiles</taxon>
        <taxon>Ochrophyta</taxon>
        <taxon>Pelagophyceae</taxon>
        <taxon>Pelagomonadales</taxon>
        <taxon>Aureoumbra</taxon>
    </lineage>
</organism>
<dbReference type="InterPro" id="IPR006597">
    <property type="entry name" value="Sel1-like"/>
</dbReference>
<name>A0A7S3K066_9STRA</name>
<keyword evidence="2" id="KW-0677">Repeat</keyword>
<dbReference type="PANTHER" id="PTHR13891:SF1">
    <property type="entry name" value="CYTOCHROME C OXIDASE ASSEMBLY FACTOR 7"/>
    <property type="match status" value="1"/>
</dbReference>
<evidence type="ECO:0008006" key="4">
    <source>
        <dbReference type="Google" id="ProtNLM"/>
    </source>
</evidence>
<evidence type="ECO:0000313" key="3">
    <source>
        <dbReference type="EMBL" id="CAE0367924.1"/>
    </source>
</evidence>
<dbReference type="PANTHER" id="PTHR13891">
    <property type="entry name" value="CYTOCHROME C OXIDASE ASSEMBLY FACTOR 7"/>
    <property type="match status" value="1"/>
</dbReference>
<dbReference type="EMBL" id="HBIJ01012810">
    <property type="protein sequence ID" value="CAE0367924.1"/>
    <property type="molecule type" value="Transcribed_RNA"/>
</dbReference>
<dbReference type="Gene3D" id="1.25.40.10">
    <property type="entry name" value="Tetratricopeptide repeat domain"/>
    <property type="match status" value="1"/>
</dbReference>
<dbReference type="InterPro" id="IPR040239">
    <property type="entry name" value="HcpB-like"/>
</dbReference>
<dbReference type="AlphaFoldDB" id="A0A7S3K066"/>
<accession>A0A7S3K066</accession>
<proteinExistence type="inferred from homology"/>
<sequence>MPLELRDTLPADYENRIIAASADCIDKDKGSGDACHAVGEFFAVIRKDYVKARESYATNCDIRSHSASCFNLGRLLLGGQGGGIDEKGAARRFSQACDNGFGPACHHLGLIAIDADDYRKGYRALERACSFREAESCYIIGSRLLKAAQNDEETSFFQRRIVPWFSTTNHFTRDVPRAQACLEIACDEGHAPACHNLAVLFKHGDDQVLSNETKHLEYKKKTLELVKAAGAMQGVRIS</sequence>
<dbReference type="InterPro" id="IPR011990">
    <property type="entry name" value="TPR-like_helical_dom_sf"/>
</dbReference>
<protein>
    <recommendedName>
        <fullName evidence="4">Beta-lactamase</fullName>
    </recommendedName>
</protein>
<evidence type="ECO:0000256" key="1">
    <source>
        <dbReference type="ARBA" id="ARBA00008486"/>
    </source>
</evidence>
<dbReference type="SMART" id="SM00671">
    <property type="entry name" value="SEL1"/>
    <property type="match status" value="3"/>
</dbReference>
<comment type="similarity">
    <text evidence="1">Belongs to the hcp beta-lactamase family.</text>
</comment>
<evidence type="ECO:0000256" key="2">
    <source>
        <dbReference type="ARBA" id="ARBA00022737"/>
    </source>
</evidence>